<protein>
    <recommendedName>
        <fullName evidence="1">EF-hand domain-containing protein</fullName>
    </recommendedName>
</protein>
<sequence>MTNFLNLERNGKGFKVPVKILEKAEELKPLASANAWKVVGLLAEKPYYPAEIAKKLNLHEQKVYYYIKQLKKAGIIEVKKTEEKQGALAKYYALVDSAFALVPNLKKIERAKESVFFQGKEKKLDKQLEEFMTPFIHNGKLNCKIVIGSPDPHGPLKARARDGHLAVELAAFIGSLVESFEFPLVFLDTQVSSLDSLDENLIVVGGPITNKLCEELNEHLPIKFSPNGGHYLIKSELSGNDYNEDAIGVIEKVEHPFFKNKKILLVAGNRNAGTKAAIISLIKNIEAIIQGNTNKESVEAKVVEGLDLDGDGQIDNVEIKE</sequence>
<dbReference type="InterPro" id="IPR036388">
    <property type="entry name" value="WH-like_DNA-bd_sf"/>
</dbReference>
<dbReference type="CDD" id="cd00090">
    <property type="entry name" value="HTH_ARSR"/>
    <property type="match status" value="1"/>
</dbReference>
<dbReference type="Gene3D" id="1.10.10.10">
    <property type="entry name" value="Winged helix-like DNA-binding domain superfamily/Winged helix DNA-binding domain"/>
    <property type="match status" value="1"/>
</dbReference>
<dbReference type="PROSITE" id="PS00018">
    <property type="entry name" value="EF_HAND_1"/>
    <property type="match status" value="1"/>
</dbReference>
<dbReference type="GO" id="GO:0003700">
    <property type="term" value="F:DNA-binding transcription factor activity"/>
    <property type="evidence" value="ECO:0007669"/>
    <property type="project" value="InterPro"/>
</dbReference>
<evidence type="ECO:0000259" key="1">
    <source>
        <dbReference type="PROSITE" id="PS50222"/>
    </source>
</evidence>
<dbReference type="InterPro" id="IPR022651">
    <property type="entry name" value="S_layer_C"/>
</dbReference>
<dbReference type="GO" id="GO:0005509">
    <property type="term" value="F:calcium ion binding"/>
    <property type="evidence" value="ECO:0007669"/>
    <property type="project" value="InterPro"/>
</dbReference>
<organism evidence="2 3">
    <name type="scientific">Candidatus Iainarchaeum sp</name>
    <dbReference type="NCBI Taxonomy" id="3101447"/>
    <lineage>
        <taxon>Archaea</taxon>
        <taxon>Candidatus Iainarchaeota</taxon>
        <taxon>Candidatus Iainarchaeia</taxon>
        <taxon>Candidatus Iainarchaeales</taxon>
        <taxon>Candidatus Iainarchaeaceae</taxon>
        <taxon>Candidatus Iainarchaeum</taxon>
    </lineage>
</organism>
<dbReference type="EMBL" id="NZBU01000008">
    <property type="protein sequence ID" value="MAG22130.1"/>
    <property type="molecule type" value="Genomic_DNA"/>
</dbReference>
<dbReference type="AlphaFoldDB" id="A0A2D6M124"/>
<dbReference type="SUPFAM" id="SSF46785">
    <property type="entry name" value="Winged helix' DNA-binding domain"/>
    <property type="match status" value="1"/>
</dbReference>
<dbReference type="InterPro" id="IPR001845">
    <property type="entry name" value="HTH_ArsR_DNA-bd_dom"/>
</dbReference>
<dbReference type="Pfam" id="PF01022">
    <property type="entry name" value="HTH_5"/>
    <property type="match status" value="1"/>
</dbReference>
<dbReference type="Proteomes" id="UP000226592">
    <property type="component" value="Unassembled WGS sequence"/>
</dbReference>
<feature type="domain" description="EF-hand" evidence="1">
    <location>
        <begin position="294"/>
        <end position="321"/>
    </location>
</feature>
<dbReference type="PROSITE" id="PS50222">
    <property type="entry name" value="EF_HAND_2"/>
    <property type="match status" value="1"/>
</dbReference>
<dbReference type="InterPro" id="IPR036390">
    <property type="entry name" value="WH_DNA-bd_sf"/>
</dbReference>
<evidence type="ECO:0000313" key="3">
    <source>
        <dbReference type="Proteomes" id="UP000226592"/>
    </source>
</evidence>
<dbReference type="NCBIfam" id="TIGR01564">
    <property type="entry name" value="S_layer_MJ"/>
    <property type="match status" value="1"/>
</dbReference>
<dbReference type="Pfam" id="PF05124">
    <property type="entry name" value="S_layer_C"/>
    <property type="match status" value="1"/>
</dbReference>
<dbReference type="SMART" id="SM00418">
    <property type="entry name" value="HTH_ARSR"/>
    <property type="match status" value="1"/>
</dbReference>
<dbReference type="InterPro" id="IPR011991">
    <property type="entry name" value="ArsR-like_HTH"/>
</dbReference>
<gene>
    <name evidence="2" type="ORF">CL943_02390</name>
</gene>
<reference evidence="3" key="1">
    <citation type="submission" date="2017-09" db="EMBL/GenBank/DDBJ databases">
        <title>The Reconstruction of 2,631 Draft Metagenome-Assembled Genomes from the Global Oceans.</title>
        <authorList>
            <person name="Tully B.J."/>
            <person name="Graham E.D."/>
            <person name="Heidelberg J.F."/>
        </authorList>
    </citation>
    <scope>NUCLEOTIDE SEQUENCE [LARGE SCALE GENOMIC DNA]</scope>
</reference>
<dbReference type="InterPro" id="IPR002048">
    <property type="entry name" value="EF_hand_dom"/>
</dbReference>
<dbReference type="InterPro" id="IPR006454">
    <property type="entry name" value="S_layer_MJ"/>
</dbReference>
<accession>A0A2D6M124</accession>
<evidence type="ECO:0000313" key="2">
    <source>
        <dbReference type="EMBL" id="MAG22130.1"/>
    </source>
</evidence>
<name>A0A2D6M124_9ARCH</name>
<comment type="caution">
    <text evidence="2">The sequence shown here is derived from an EMBL/GenBank/DDBJ whole genome shotgun (WGS) entry which is preliminary data.</text>
</comment>
<dbReference type="InterPro" id="IPR018247">
    <property type="entry name" value="EF_Hand_1_Ca_BS"/>
</dbReference>
<proteinExistence type="predicted"/>